<evidence type="ECO:0000313" key="5">
    <source>
        <dbReference type="Proteomes" id="UP000282515"/>
    </source>
</evidence>
<dbReference type="InterPro" id="IPR050109">
    <property type="entry name" value="HTH-type_TetR-like_transc_reg"/>
</dbReference>
<dbReference type="OrthoDB" id="5242390at2"/>
<keyword evidence="1 2" id="KW-0238">DNA-binding</keyword>
<dbReference type="GO" id="GO:0003700">
    <property type="term" value="F:DNA-binding transcription factor activity"/>
    <property type="evidence" value="ECO:0007669"/>
    <property type="project" value="TreeGrafter"/>
</dbReference>
<dbReference type="AlphaFoldDB" id="A0A3L8PK63"/>
<feature type="DNA-binding region" description="H-T-H motif" evidence="2">
    <location>
        <begin position="36"/>
        <end position="55"/>
    </location>
</feature>
<protein>
    <submittedName>
        <fullName evidence="4">TetR/AcrR family transcriptional regulator</fullName>
    </submittedName>
</protein>
<dbReference type="RefSeq" id="WP_121795105.1">
    <property type="nucleotide sequence ID" value="NZ_RDBF01000011.1"/>
</dbReference>
<evidence type="ECO:0000256" key="2">
    <source>
        <dbReference type="PROSITE-ProRule" id="PRU00335"/>
    </source>
</evidence>
<dbReference type="InterPro" id="IPR041669">
    <property type="entry name" value="TetR_C_15"/>
</dbReference>
<dbReference type="PRINTS" id="PR00455">
    <property type="entry name" value="HTHTETR"/>
</dbReference>
<dbReference type="InterPro" id="IPR001647">
    <property type="entry name" value="HTH_TetR"/>
</dbReference>
<dbReference type="SUPFAM" id="SSF46689">
    <property type="entry name" value="Homeodomain-like"/>
    <property type="match status" value="1"/>
</dbReference>
<dbReference type="PANTHER" id="PTHR30055">
    <property type="entry name" value="HTH-TYPE TRANSCRIPTIONAL REGULATOR RUTR"/>
    <property type="match status" value="1"/>
</dbReference>
<dbReference type="Pfam" id="PF17918">
    <property type="entry name" value="TetR_C_15"/>
    <property type="match status" value="1"/>
</dbReference>
<dbReference type="PROSITE" id="PS50977">
    <property type="entry name" value="HTH_TETR_2"/>
    <property type="match status" value="1"/>
</dbReference>
<evidence type="ECO:0000313" key="4">
    <source>
        <dbReference type="EMBL" id="RLV55103.1"/>
    </source>
</evidence>
<dbReference type="EMBL" id="RDBF01000011">
    <property type="protein sequence ID" value="RLV55103.1"/>
    <property type="molecule type" value="Genomic_DNA"/>
</dbReference>
<organism evidence="4 5">
    <name type="scientific">Aeromicrobium phragmitis</name>
    <dbReference type="NCBI Taxonomy" id="2478914"/>
    <lineage>
        <taxon>Bacteria</taxon>
        <taxon>Bacillati</taxon>
        <taxon>Actinomycetota</taxon>
        <taxon>Actinomycetes</taxon>
        <taxon>Propionibacteriales</taxon>
        <taxon>Nocardioidaceae</taxon>
        <taxon>Aeromicrobium</taxon>
    </lineage>
</organism>
<dbReference type="Gene3D" id="1.10.357.10">
    <property type="entry name" value="Tetracycline Repressor, domain 2"/>
    <property type="match status" value="1"/>
</dbReference>
<proteinExistence type="predicted"/>
<dbReference type="Pfam" id="PF00440">
    <property type="entry name" value="TetR_N"/>
    <property type="match status" value="1"/>
</dbReference>
<dbReference type="InterPro" id="IPR023772">
    <property type="entry name" value="DNA-bd_HTH_TetR-type_CS"/>
</dbReference>
<dbReference type="Proteomes" id="UP000282515">
    <property type="component" value="Unassembled WGS sequence"/>
</dbReference>
<accession>A0A3L8PK63</accession>
<keyword evidence="5" id="KW-1185">Reference proteome</keyword>
<sequence length="202" mass="21548">MGSETPRRQARGQQRIQQILHAAAAIFAERGYDAATTNAIAAQAGISPGSLYQFFGNKDEIARALATHYAEQLRGLAAETFAPSPAATADLDELVDGLLTQLIAFNIEHPGFKALFARTDMPAGLRAAVQPVHASIHERVAALVAGLLADRPPEDTGRIATVTIQLVRAMMPLICEATNGTREALGRELHQVVVSYLRAQGA</sequence>
<dbReference type="GO" id="GO:0000976">
    <property type="term" value="F:transcription cis-regulatory region binding"/>
    <property type="evidence" value="ECO:0007669"/>
    <property type="project" value="TreeGrafter"/>
</dbReference>
<evidence type="ECO:0000256" key="1">
    <source>
        <dbReference type="ARBA" id="ARBA00023125"/>
    </source>
</evidence>
<evidence type="ECO:0000259" key="3">
    <source>
        <dbReference type="PROSITE" id="PS50977"/>
    </source>
</evidence>
<dbReference type="PANTHER" id="PTHR30055:SF226">
    <property type="entry name" value="HTH-TYPE TRANSCRIPTIONAL REGULATOR PKSA"/>
    <property type="match status" value="1"/>
</dbReference>
<feature type="domain" description="HTH tetR-type" evidence="3">
    <location>
        <begin position="13"/>
        <end position="73"/>
    </location>
</feature>
<name>A0A3L8PK63_9ACTN</name>
<dbReference type="PROSITE" id="PS01081">
    <property type="entry name" value="HTH_TETR_1"/>
    <property type="match status" value="1"/>
</dbReference>
<gene>
    <name evidence="4" type="ORF">D9V41_13535</name>
</gene>
<dbReference type="InterPro" id="IPR009057">
    <property type="entry name" value="Homeodomain-like_sf"/>
</dbReference>
<reference evidence="4 5" key="1">
    <citation type="submission" date="2018-10" db="EMBL/GenBank/DDBJ databases">
        <title>Aeromicrobium sp. 9W16Y-2 whole genome shotgun sequence.</title>
        <authorList>
            <person name="Li F."/>
        </authorList>
    </citation>
    <scope>NUCLEOTIDE SEQUENCE [LARGE SCALE GENOMIC DNA]</scope>
    <source>
        <strain evidence="4 5">9W16Y-2</strain>
    </source>
</reference>
<comment type="caution">
    <text evidence="4">The sequence shown here is derived from an EMBL/GenBank/DDBJ whole genome shotgun (WGS) entry which is preliminary data.</text>
</comment>